<dbReference type="Proteomes" id="UP001172684">
    <property type="component" value="Unassembled WGS sequence"/>
</dbReference>
<evidence type="ECO:0000256" key="1">
    <source>
        <dbReference type="ARBA" id="ARBA00001974"/>
    </source>
</evidence>
<keyword evidence="3" id="KW-0285">Flavoprotein</keyword>
<name>A0ABQ9NER5_9PEZI</name>
<evidence type="ECO:0000313" key="7">
    <source>
        <dbReference type="EMBL" id="KAJ9653868.1"/>
    </source>
</evidence>
<dbReference type="InterPro" id="IPR006076">
    <property type="entry name" value="FAD-dep_OxRdtase"/>
</dbReference>
<evidence type="ECO:0000259" key="6">
    <source>
        <dbReference type="Pfam" id="PF01266"/>
    </source>
</evidence>
<comment type="caution">
    <text evidence="7">The sequence shown here is derived from an EMBL/GenBank/DDBJ whole genome shotgun (WGS) entry which is preliminary data.</text>
</comment>
<dbReference type="Gene3D" id="3.50.50.60">
    <property type="entry name" value="FAD/NAD(P)-binding domain"/>
    <property type="match status" value="1"/>
</dbReference>
<evidence type="ECO:0000313" key="8">
    <source>
        <dbReference type="Proteomes" id="UP001172684"/>
    </source>
</evidence>
<dbReference type="Pfam" id="PF01266">
    <property type="entry name" value="DAO"/>
    <property type="match status" value="1"/>
</dbReference>
<keyword evidence="4" id="KW-0274">FAD</keyword>
<dbReference type="EMBL" id="JAPDRL010000286">
    <property type="protein sequence ID" value="KAJ9653868.1"/>
    <property type="molecule type" value="Genomic_DNA"/>
</dbReference>
<comment type="similarity">
    <text evidence="2">Belongs to the MSOX/MTOX family.</text>
</comment>
<comment type="cofactor">
    <cofactor evidence="1">
        <name>FAD</name>
        <dbReference type="ChEBI" id="CHEBI:57692"/>
    </cofactor>
</comment>
<feature type="domain" description="FAD dependent oxidoreductase" evidence="6">
    <location>
        <begin position="5"/>
        <end position="225"/>
    </location>
</feature>
<dbReference type="PANTHER" id="PTHR10961">
    <property type="entry name" value="PEROXISOMAL SARCOSINE OXIDASE"/>
    <property type="match status" value="1"/>
</dbReference>
<evidence type="ECO:0000256" key="2">
    <source>
        <dbReference type="ARBA" id="ARBA00010989"/>
    </source>
</evidence>
<dbReference type="SUPFAM" id="SSF51905">
    <property type="entry name" value="FAD/NAD(P)-binding domain"/>
    <property type="match status" value="1"/>
</dbReference>
<sequence length="281" mass="31559">MTGFKGYFNRLAGYGHSSNALKGVAEYLASQGVRFLLGEQKGKVTELLYRGNGKTRRCVGVRTADGKAHQAAKVICALGAYGASLIPDLGKFAVARCFVNVRDLGFFFEPDPATRLFKLCPLRAGYSNSGKDGTSLPPLDRLPPPQDFIPKEDEEKLRRLLRETLPWTADRPFVDKKMCWFSDSKDSEYCIDFVPGTNQSLVVLSGDSGHGFKMMPVLGKWVVDLLHKGRQERDLWKWRSEDVASPQRDWGSSVSWRIGEAKELSDVIREHQAQFRARLSR</sequence>
<keyword evidence="5" id="KW-0560">Oxidoreductase</keyword>
<gene>
    <name evidence="7" type="ORF">H2201_009088</name>
</gene>
<evidence type="ECO:0000256" key="4">
    <source>
        <dbReference type="ARBA" id="ARBA00022827"/>
    </source>
</evidence>
<reference evidence="7" key="1">
    <citation type="submission" date="2022-10" db="EMBL/GenBank/DDBJ databases">
        <title>Culturing micro-colonial fungi from biological soil crusts in the Mojave desert and describing Neophaeococcomyces mojavensis, and introducing the new genera and species Taxawa tesnikishii.</title>
        <authorList>
            <person name="Kurbessoian T."/>
            <person name="Stajich J.E."/>
        </authorList>
    </citation>
    <scope>NUCLEOTIDE SEQUENCE</scope>
    <source>
        <strain evidence="7">TK_1</strain>
    </source>
</reference>
<dbReference type="InterPro" id="IPR045170">
    <property type="entry name" value="MTOX"/>
</dbReference>
<accession>A0ABQ9NER5</accession>
<proteinExistence type="inferred from homology"/>
<evidence type="ECO:0000256" key="5">
    <source>
        <dbReference type="ARBA" id="ARBA00023002"/>
    </source>
</evidence>
<dbReference type="PANTHER" id="PTHR10961:SF46">
    <property type="entry name" value="PEROXISOMAL SARCOSINE OXIDASE"/>
    <property type="match status" value="1"/>
</dbReference>
<dbReference type="Gene3D" id="3.30.9.10">
    <property type="entry name" value="D-Amino Acid Oxidase, subunit A, domain 2"/>
    <property type="match status" value="1"/>
</dbReference>
<organism evidence="7 8">
    <name type="scientific">Coniosporium apollinis</name>
    <dbReference type="NCBI Taxonomy" id="61459"/>
    <lineage>
        <taxon>Eukaryota</taxon>
        <taxon>Fungi</taxon>
        <taxon>Dikarya</taxon>
        <taxon>Ascomycota</taxon>
        <taxon>Pezizomycotina</taxon>
        <taxon>Dothideomycetes</taxon>
        <taxon>Dothideomycetes incertae sedis</taxon>
        <taxon>Coniosporium</taxon>
    </lineage>
</organism>
<keyword evidence="8" id="KW-1185">Reference proteome</keyword>
<dbReference type="InterPro" id="IPR036188">
    <property type="entry name" value="FAD/NAD-bd_sf"/>
</dbReference>
<protein>
    <recommendedName>
        <fullName evidence="6">FAD dependent oxidoreductase domain-containing protein</fullName>
    </recommendedName>
</protein>
<evidence type="ECO:0000256" key="3">
    <source>
        <dbReference type="ARBA" id="ARBA00022630"/>
    </source>
</evidence>